<sequence length="194" mass="21056">MRKVPASMFTVRTQALDMHADGPAHDKLLDRVTNGGYGLVVVDTLRRVSGRADGNGSQMGHVVDNLDRLRRATDNGAVVVLSHTAKDDHTTRRFSGIEDDADIVWHAKRPPDGPAMALDLTNKKMKDGPEGERVELTLAPVLDSLVVSKYARTGSGHVVDTDEAVMDAMRETFAHTGASTQQLIEVTEMPKSTV</sequence>
<dbReference type="Proteomes" id="UP000590811">
    <property type="component" value="Unassembled WGS sequence"/>
</dbReference>
<dbReference type="RefSeq" id="WP_184511453.1">
    <property type="nucleotide sequence ID" value="NZ_JACHVT010000015.1"/>
</dbReference>
<dbReference type="AlphaFoldDB" id="A0A839PWP9"/>
<dbReference type="Gene3D" id="3.40.50.300">
    <property type="entry name" value="P-loop containing nucleotide triphosphate hydrolases"/>
    <property type="match status" value="1"/>
</dbReference>
<reference evidence="1 2" key="1">
    <citation type="submission" date="2020-08" db="EMBL/GenBank/DDBJ databases">
        <title>Genomic Encyclopedia of Type Strains, Phase IV (KMG-V): Genome sequencing to study the core and pangenomes of soil and plant-associated prokaryotes.</title>
        <authorList>
            <person name="Whitman W."/>
        </authorList>
    </citation>
    <scope>NUCLEOTIDE SEQUENCE [LARGE SCALE GENOMIC DNA]</scope>
    <source>
        <strain evidence="1 2">B3ACCR2</strain>
    </source>
</reference>
<comment type="caution">
    <text evidence="1">The sequence shown here is derived from an EMBL/GenBank/DDBJ whole genome shotgun (WGS) entry which is preliminary data.</text>
</comment>
<name>A0A839PWP9_9MICO</name>
<evidence type="ECO:0008006" key="3">
    <source>
        <dbReference type="Google" id="ProtNLM"/>
    </source>
</evidence>
<evidence type="ECO:0000313" key="1">
    <source>
        <dbReference type="EMBL" id="MBB2988510.1"/>
    </source>
</evidence>
<evidence type="ECO:0000313" key="2">
    <source>
        <dbReference type="Proteomes" id="UP000590811"/>
    </source>
</evidence>
<proteinExistence type="predicted"/>
<dbReference type="InterPro" id="IPR027417">
    <property type="entry name" value="P-loop_NTPase"/>
</dbReference>
<gene>
    <name evidence="1" type="ORF">FHW14_003705</name>
</gene>
<organism evidence="1 2">
    <name type="scientific">Terracoccus luteus</name>
    <dbReference type="NCBI Taxonomy" id="53356"/>
    <lineage>
        <taxon>Bacteria</taxon>
        <taxon>Bacillati</taxon>
        <taxon>Actinomycetota</taxon>
        <taxon>Actinomycetes</taxon>
        <taxon>Micrococcales</taxon>
        <taxon>Intrasporangiaceae</taxon>
        <taxon>Terracoccus</taxon>
    </lineage>
</organism>
<accession>A0A839PWP9</accession>
<protein>
    <recommendedName>
        <fullName evidence="3">AAA domain-containing protein</fullName>
    </recommendedName>
</protein>
<dbReference type="Pfam" id="PF13481">
    <property type="entry name" value="AAA_25"/>
    <property type="match status" value="1"/>
</dbReference>
<dbReference type="EMBL" id="JACHVT010000015">
    <property type="protein sequence ID" value="MBB2988510.1"/>
    <property type="molecule type" value="Genomic_DNA"/>
</dbReference>